<dbReference type="Proteomes" id="UP000829720">
    <property type="component" value="Unassembled WGS sequence"/>
</dbReference>
<dbReference type="AlphaFoldDB" id="A0A8T3DQZ8"/>
<evidence type="ECO:0000256" key="2">
    <source>
        <dbReference type="ARBA" id="ARBA00005313"/>
    </source>
</evidence>
<dbReference type="GO" id="GO:0008821">
    <property type="term" value="F:crossover junction DNA endonuclease activity"/>
    <property type="evidence" value="ECO:0007669"/>
    <property type="project" value="TreeGrafter"/>
</dbReference>
<protein>
    <recommendedName>
        <fullName evidence="9">ERCC4 domain-containing protein</fullName>
    </recommendedName>
</protein>
<comment type="subcellular location">
    <subcellularLocation>
        <location evidence="1">Nucleus</location>
    </subcellularLocation>
</comment>
<evidence type="ECO:0000256" key="4">
    <source>
        <dbReference type="ARBA" id="ARBA00023172"/>
    </source>
</evidence>
<evidence type="ECO:0000256" key="1">
    <source>
        <dbReference type="ARBA" id="ARBA00004123"/>
    </source>
</evidence>
<dbReference type="GO" id="GO:0048476">
    <property type="term" value="C:Holliday junction resolvase complex"/>
    <property type="evidence" value="ECO:0007669"/>
    <property type="project" value="InterPro"/>
</dbReference>
<dbReference type="InterPro" id="IPR006166">
    <property type="entry name" value="ERCC4_domain"/>
</dbReference>
<keyword evidence="6" id="KW-0539">Nucleus</keyword>
<dbReference type="Pfam" id="PF21292">
    <property type="entry name" value="EME1-MUS81_C"/>
    <property type="match status" value="1"/>
</dbReference>
<dbReference type="FunFam" id="1.10.150.670:FF:000002">
    <property type="entry name" value="Crossover junction endonuclease EME1"/>
    <property type="match status" value="1"/>
</dbReference>
<comment type="similarity">
    <text evidence="2">Belongs to the EME1/MMS4 family.</text>
</comment>
<dbReference type="EMBL" id="JAERUA010000008">
    <property type="protein sequence ID" value="KAI1896675.1"/>
    <property type="molecule type" value="Genomic_DNA"/>
</dbReference>
<dbReference type="SMART" id="SM00891">
    <property type="entry name" value="ERCC4"/>
    <property type="match status" value="1"/>
</dbReference>
<dbReference type="GO" id="GO:0006302">
    <property type="term" value="P:double-strand break repair"/>
    <property type="evidence" value="ECO:0007669"/>
    <property type="project" value="TreeGrafter"/>
</dbReference>
<organism evidence="10 11">
    <name type="scientific">Albula goreensis</name>
    <dbReference type="NCBI Taxonomy" id="1534307"/>
    <lineage>
        <taxon>Eukaryota</taxon>
        <taxon>Metazoa</taxon>
        <taxon>Chordata</taxon>
        <taxon>Craniata</taxon>
        <taxon>Vertebrata</taxon>
        <taxon>Euteleostomi</taxon>
        <taxon>Actinopterygii</taxon>
        <taxon>Neopterygii</taxon>
        <taxon>Teleostei</taxon>
        <taxon>Albuliformes</taxon>
        <taxon>Albulidae</taxon>
        <taxon>Albula</taxon>
    </lineage>
</organism>
<feature type="domain" description="ERCC4" evidence="9">
    <location>
        <begin position="247"/>
        <end position="519"/>
    </location>
</feature>
<dbReference type="InterPro" id="IPR043087">
    <property type="entry name" value="Eme1_nucdom_sub2"/>
</dbReference>
<evidence type="ECO:0000256" key="8">
    <source>
        <dbReference type="SAM" id="MobiDB-lite"/>
    </source>
</evidence>
<dbReference type="InterPro" id="IPR043086">
    <property type="entry name" value="EME1_nucdom_sub1"/>
</dbReference>
<reference evidence="10" key="1">
    <citation type="submission" date="2021-01" db="EMBL/GenBank/DDBJ databases">
        <authorList>
            <person name="Zahm M."/>
            <person name="Roques C."/>
            <person name="Cabau C."/>
            <person name="Klopp C."/>
            <person name="Donnadieu C."/>
            <person name="Jouanno E."/>
            <person name="Lampietro C."/>
            <person name="Louis A."/>
            <person name="Herpin A."/>
            <person name="Echchiki A."/>
            <person name="Berthelot C."/>
            <person name="Parey E."/>
            <person name="Roest-Crollius H."/>
            <person name="Braasch I."/>
            <person name="Postlethwait J."/>
            <person name="Bobe J."/>
            <person name="Montfort J."/>
            <person name="Bouchez O."/>
            <person name="Begum T."/>
            <person name="Mejri S."/>
            <person name="Adams A."/>
            <person name="Chen W.-J."/>
            <person name="Guiguen Y."/>
        </authorList>
    </citation>
    <scope>NUCLEOTIDE SEQUENCE</scope>
    <source>
        <tissue evidence="10">Blood</tissue>
    </source>
</reference>
<dbReference type="InterPro" id="IPR042530">
    <property type="entry name" value="EME1/EME2_C"/>
</dbReference>
<dbReference type="PANTHER" id="PTHR21077:SF7">
    <property type="entry name" value="CROSSOVER JUNCTION ENDONUCLEASE EME1"/>
    <property type="match status" value="1"/>
</dbReference>
<dbReference type="Pfam" id="PF02732">
    <property type="entry name" value="ERCC4"/>
    <property type="match status" value="1"/>
</dbReference>
<dbReference type="InterPro" id="IPR033310">
    <property type="entry name" value="Mms4/EME1/EME2"/>
</dbReference>
<dbReference type="Gene3D" id="4.10.800.30">
    <property type="entry name" value="ERCC4, Mus81-Eme1 complex, nuclease domain, subdomain 2"/>
    <property type="match status" value="1"/>
</dbReference>
<dbReference type="OrthoDB" id="343092at2759"/>
<dbReference type="FunFam" id="3.40.1620.30:FF:000001">
    <property type="entry name" value="Essential meiotic structure-specific endonuclease 1"/>
    <property type="match status" value="1"/>
</dbReference>
<keyword evidence="11" id="KW-1185">Reference proteome</keyword>
<feature type="compositionally biased region" description="Polar residues" evidence="8">
    <location>
        <begin position="47"/>
        <end position="56"/>
    </location>
</feature>
<dbReference type="GO" id="GO:0003677">
    <property type="term" value="F:DNA binding"/>
    <property type="evidence" value="ECO:0007669"/>
    <property type="project" value="InterPro"/>
</dbReference>
<evidence type="ECO:0000256" key="3">
    <source>
        <dbReference type="ARBA" id="ARBA00022763"/>
    </source>
</evidence>
<dbReference type="GO" id="GO:0031297">
    <property type="term" value="P:replication fork processing"/>
    <property type="evidence" value="ECO:0007669"/>
    <property type="project" value="TreeGrafter"/>
</dbReference>
<keyword evidence="3" id="KW-0227">DNA damage</keyword>
<accession>A0A8T3DQZ8</accession>
<evidence type="ECO:0000256" key="6">
    <source>
        <dbReference type="ARBA" id="ARBA00023242"/>
    </source>
</evidence>
<evidence type="ECO:0000256" key="7">
    <source>
        <dbReference type="SAM" id="Coils"/>
    </source>
</evidence>
<name>A0A8T3DQZ8_9TELE</name>
<dbReference type="Gene3D" id="3.40.1620.30">
    <property type="entry name" value="ERCC4, Mus81-Eme1 complex, nuclease domain, subdomain 1"/>
    <property type="match status" value="1"/>
</dbReference>
<evidence type="ECO:0000313" key="10">
    <source>
        <dbReference type="EMBL" id="KAI1896675.1"/>
    </source>
</evidence>
<sequence>MGGSRLDAQHNEDSTSDLDDLPVYDFSQPTRSQAKPAEMVVLDSSDSESPAPQSRVSHLVACSAGAGGDQKAFTLSSDSEEEAFVPLALRLKQRLDNTVKPATVMCPVQPQFTPASISDTCMQPHLSKTSLNTAQVAQHNALLFLDPEEEKENSEGPKASLTEWDPVESCPWTEQPVSPPKKKVAKRSPTEIEAAREEALRKRRDRERLQVERELRRLEMERQKVEKKALTEAVKALRPEECLKHMVVSVDPALLQLDGGGALLTSLQALGCSCAIESQALPCSITWARRTPSTQTGDMQCIPESHTVIHLPVENFIAMVHSYTQAQKGHGFDYGPTLTAWTLRILAQSSGKTPSLAVIDLEKYFRSQRSQVQKKHRQAVLAEEHGTCAGAGKRRKRKEGQEQLPEVSRVEVEEALVDLQLHTGVQVRFLPSWKEFSDYITMSTKAVAEAPFKREREKTGFSFCLESEWAGGFKVDRGGKGLLQVWKRQIQQLNRVSPDIASAILAVYPSPQLLAQAYRRCKTEREKLSLLSDVLIRRGEGVTSTTRRVGPELSKRLYLLMMSSDHQQVLDSTAA</sequence>
<feature type="region of interest" description="Disordered" evidence="8">
    <location>
        <begin position="383"/>
        <end position="404"/>
    </location>
</feature>
<dbReference type="PANTHER" id="PTHR21077">
    <property type="entry name" value="EME1 PROTEIN"/>
    <property type="match status" value="1"/>
</dbReference>
<dbReference type="GO" id="GO:0005634">
    <property type="term" value="C:nucleus"/>
    <property type="evidence" value="ECO:0007669"/>
    <property type="project" value="UniProtKB-SubCell"/>
</dbReference>
<keyword evidence="4" id="KW-0233">DNA recombination</keyword>
<evidence type="ECO:0000259" key="9">
    <source>
        <dbReference type="SMART" id="SM00891"/>
    </source>
</evidence>
<proteinExistence type="inferred from homology"/>
<evidence type="ECO:0000256" key="5">
    <source>
        <dbReference type="ARBA" id="ARBA00023204"/>
    </source>
</evidence>
<keyword evidence="7" id="KW-0175">Coiled coil</keyword>
<dbReference type="Gene3D" id="1.10.150.670">
    <property type="entry name" value="Crossover junction endonuclease EME1, DNA-binding domain"/>
    <property type="match status" value="1"/>
</dbReference>
<dbReference type="GO" id="GO:0031573">
    <property type="term" value="P:mitotic intra-S DNA damage checkpoint signaling"/>
    <property type="evidence" value="ECO:0007669"/>
    <property type="project" value="TreeGrafter"/>
</dbReference>
<dbReference type="GO" id="GO:0000712">
    <property type="term" value="P:resolution of meiotic recombination intermediates"/>
    <property type="evidence" value="ECO:0007669"/>
    <property type="project" value="TreeGrafter"/>
</dbReference>
<feature type="region of interest" description="Disordered" evidence="8">
    <location>
        <begin position="1"/>
        <end position="56"/>
    </location>
</feature>
<feature type="coiled-coil region" evidence="7">
    <location>
        <begin position="192"/>
        <end position="228"/>
    </location>
</feature>
<comment type="caution">
    <text evidence="10">The sequence shown here is derived from an EMBL/GenBank/DDBJ whole genome shotgun (WGS) entry which is preliminary data.</text>
</comment>
<feature type="region of interest" description="Disordered" evidence="8">
    <location>
        <begin position="169"/>
        <end position="192"/>
    </location>
</feature>
<keyword evidence="5" id="KW-0234">DNA repair</keyword>
<evidence type="ECO:0000313" key="11">
    <source>
        <dbReference type="Proteomes" id="UP000829720"/>
    </source>
</evidence>
<gene>
    <name evidence="10" type="ORF">AGOR_G00097200</name>
</gene>